<protein>
    <submittedName>
        <fullName evidence="10">Ger(X)C family spore germination protein</fullName>
    </submittedName>
</protein>
<dbReference type="GO" id="GO:0016020">
    <property type="term" value="C:membrane"/>
    <property type="evidence" value="ECO:0007669"/>
    <property type="project" value="UniProtKB-SubCell"/>
</dbReference>
<feature type="domain" description="Spore germination GerAC-like C-terminal" evidence="8">
    <location>
        <begin position="220"/>
        <end position="378"/>
    </location>
</feature>
<comment type="subcellular location">
    <subcellularLocation>
        <location evidence="1">Membrane</location>
        <topology evidence="1">Lipid-anchor</topology>
    </subcellularLocation>
</comment>
<accession>A0A5D4ULQ6</accession>
<keyword evidence="3" id="KW-0309">Germination</keyword>
<dbReference type="OrthoDB" id="2370124at2"/>
<dbReference type="AlphaFoldDB" id="A0A5D4ULQ6"/>
<dbReference type="NCBIfam" id="TIGR02887">
    <property type="entry name" value="spore_ger_x_C"/>
    <property type="match status" value="1"/>
</dbReference>
<evidence type="ECO:0000256" key="2">
    <source>
        <dbReference type="ARBA" id="ARBA00007886"/>
    </source>
</evidence>
<evidence type="ECO:0000313" key="11">
    <source>
        <dbReference type="Proteomes" id="UP000324269"/>
    </source>
</evidence>
<keyword evidence="7" id="KW-0449">Lipoprotein</keyword>
<dbReference type="InterPro" id="IPR046953">
    <property type="entry name" value="Spore_GerAC-like_C"/>
</dbReference>
<evidence type="ECO:0000259" key="9">
    <source>
        <dbReference type="Pfam" id="PF25198"/>
    </source>
</evidence>
<proteinExistence type="inferred from homology"/>
<keyword evidence="6" id="KW-0564">Palmitate</keyword>
<evidence type="ECO:0000259" key="8">
    <source>
        <dbReference type="Pfam" id="PF05504"/>
    </source>
</evidence>
<dbReference type="InterPro" id="IPR057336">
    <property type="entry name" value="GerAC_N"/>
</dbReference>
<comment type="caution">
    <text evidence="10">The sequence shown here is derived from an EMBL/GenBank/DDBJ whole genome shotgun (WGS) entry which is preliminary data.</text>
</comment>
<sequence length="383" mass="42214">MHIAIVFLPSKETGKGGFLLRKIPVIFIAVFLLAGCWDQNQLNDNRLVNGISFDKAKESDQILGTVRAINIRSAGGGKFEVMDEFYETENETVAQLAVDLQDKVSGNMDVGKAFVIIVGEELAQTKGITSLVEPILRSTRGYISSRIVISEGKGHEILSLKLEDSPIVFEVDNLLTGGTKGTSIPKETTFTAWNEISDKTNDIFLPYIKKDNQNKVMLAGSALFNGDKFTGDTLTTSQTSLLLILRNELGNRALLSIKSDELSQPFTIVIDNAKTKMDVKKENGNVTCTVTANLQARIQSYYEEKPSEDLKSLNTLASKELTKKAKELTDLLIKANSDALGIAKDLSTKYPDSWNAEAWKQDYQQVTIKPKVNVEILGSNNLK</sequence>
<reference evidence="10 11" key="1">
    <citation type="submission" date="2019-08" db="EMBL/GenBank/DDBJ databases">
        <title>Bacillus genomes from the desert of Cuatro Cienegas, Coahuila.</title>
        <authorList>
            <person name="Olmedo-Alvarez G."/>
        </authorList>
    </citation>
    <scope>NUCLEOTIDE SEQUENCE [LARGE SCALE GENOMIC DNA]</scope>
    <source>
        <strain evidence="10 11">CH87b_3T</strain>
    </source>
</reference>
<gene>
    <name evidence="10" type="ORF">FZC85_01900</name>
</gene>
<evidence type="ECO:0000256" key="6">
    <source>
        <dbReference type="ARBA" id="ARBA00023139"/>
    </source>
</evidence>
<dbReference type="Pfam" id="PF25198">
    <property type="entry name" value="Spore_GerAC_N"/>
    <property type="match status" value="1"/>
</dbReference>
<evidence type="ECO:0000256" key="7">
    <source>
        <dbReference type="ARBA" id="ARBA00023288"/>
    </source>
</evidence>
<dbReference type="Gene3D" id="3.30.300.210">
    <property type="entry name" value="Nutrient germinant receptor protein C, domain 3"/>
    <property type="match status" value="1"/>
</dbReference>
<comment type="similarity">
    <text evidence="2">Belongs to the GerABKC lipoprotein family.</text>
</comment>
<feature type="domain" description="Spore germination protein N-terminal" evidence="9">
    <location>
        <begin position="38"/>
        <end position="209"/>
    </location>
</feature>
<organism evidence="10 11">
    <name type="scientific">Rossellomorea aquimaris</name>
    <dbReference type="NCBI Taxonomy" id="189382"/>
    <lineage>
        <taxon>Bacteria</taxon>
        <taxon>Bacillati</taxon>
        <taxon>Bacillota</taxon>
        <taxon>Bacilli</taxon>
        <taxon>Bacillales</taxon>
        <taxon>Bacillaceae</taxon>
        <taxon>Rossellomorea</taxon>
    </lineage>
</organism>
<dbReference type="GO" id="GO:0009847">
    <property type="term" value="P:spore germination"/>
    <property type="evidence" value="ECO:0007669"/>
    <property type="project" value="InterPro"/>
</dbReference>
<evidence type="ECO:0000256" key="1">
    <source>
        <dbReference type="ARBA" id="ARBA00004635"/>
    </source>
</evidence>
<dbReference type="PANTHER" id="PTHR35789">
    <property type="entry name" value="SPORE GERMINATION PROTEIN B3"/>
    <property type="match status" value="1"/>
</dbReference>
<evidence type="ECO:0000256" key="3">
    <source>
        <dbReference type="ARBA" id="ARBA00022544"/>
    </source>
</evidence>
<evidence type="ECO:0000256" key="4">
    <source>
        <dbReference type="ARBA" id="ARBA00022729"/>
    </source>
</evidence>
<evidence type="ECO:0000313" key="10">
    <source>
        <dbReference type="EMBL" id="TYS88216.1"/>
    </source>
</evidence>
<evidence type="ECO:0000256" key="5">
    <source>
        <dbReference type="ARBA" id="ARBA00023136"/>
    </source>
</evidence>
<keyword evidence="5" id="KW-0472">Membrane</keyword>
<dbReference type="EMBL" id="VTEZ01000001">
    <property type="protein sequence ID" value="TYS88216.1"/>
    <property type="molecule type" value="Genomic_DNA"/>
</dbReference>
<keyword evidence="4" id="KW-0732">Signal</keyword>
<dbReference type="Proteomes" id="UP000324269">
    <property type="component" value="Unassembled WGS sequence"/>
</dbReference>
<dbReference type="InterPro" id="IPR008844">
    <property type="entry name" value="Spore_GerAC-like"/>
</dbReference>
<dbReference type="InterPro" id="IPR038501">
    <property type="entry name" value="Spore_GerAC_C_sf"/>
</dbReference>
<dbReference type="Pfam" id="PF05504">
    <property type="entry name" value="Spore_GerAC"/>
    <property type="match status" value="1"/>
</dbReference>
<name>A0A5D4ULQ6_9BACI</name>
<dbReference type="PANTHER" id="PTHR35789:SF1">
    <property type="entry name" value="SPORE GERMINATION PROTEIN B3"/>
    <property type="match status" value="1"/>
</dbReference>